<comment type="caution">
    <text evidence="1">The sequence shown here is derived from an EMBL/GenBank/DDBJ whole genome shotgun (WGS) entry which is preliminary data.</text>
</comment>
<organism evidence="1 2">
    <name type="scientific">Knufia fluminis</name>
    <dbReference type="NCBI Taxonomy" id="191047"/>
    <lineage>
        <taxon>Eukaryota</taxon>
        <taxon>Fungi</taxon>
        <taxon>Dikarya</taxon>
        <taxon>Ascomycota</taxon>
        <taxon>Pezizomycotina</taxon>
        <taxon>Eurotiomycetes</taxon>
        <taxon>Chaetothyriomycetidae</taxon>
        <taxon>Chaetothyriales</taxon>
        <taxon>Trichomeriaceae</taxon>
        <taxon>Knufia</taxon>
    </lineage>
</organism>
<evidence type="ECO:0000313" key="2">
    <source>
        <dbReference type="Proteomes" id="UP001316803"/>
    </source>
</evidence>
<protein>
    <submittedName>
        <fullName evidence="1">Uncharacterized protein</fullName>
    </submittedName>
</protein>
<gene>
    <name evidence="1" type="ORF">OHC33_005674</name>
</gene>
<accession>A0AAN8I7D9</accession>
<sequence>MATWHNLPAELHLLIFRHLFSGRTVSFRLGATPPGPDDHLLAILTVSKSFCKRNTAVGTMLQHAEVKIGIEDLARLSNHLSRYDLSMLRHFKAPDCVIAISDGILHVEDIRIVFLNLRIINLGHCNCYSKEYGLQVSPRSGLHAIAQSSQEKKTAESRFMFHGVFSASSYSESAAKPTFDLAQQYKNGDINEEEASTLVARNCAALIRNGIEQFSVALTEAETLGVEIKLSTSICILQQGNGVRSRGWTYKVSPQNVRPLQAFEAQD</sequence>
<proteinExistence type="predicted"/>
<evidence type="ECO:0000313" key="1">
    <source>
        <dbReference type="EMBL" id="KAK5953106.1"/>
    </source>
</evidence>
<reference evidence="1 2" key="1">
    <citation type="submission" date="2022-12" db="EMBL/GenBank/DDBJ databases">
        <title>Genomic features and morphological characterization of a novel Knufia sp. strain isolated from spacecraft assembly facility.</title>
        <authorList>
            <person name="Teixeira M."/>
            <person name="Chander A.M."/>
            <person name="Stajich J.E."/>
            <person name="Venkateswaran K."/>
        </authorList>
    </citation>
    <scope>NUCLEOTIDE SEQUENCE [LARGE SCALE GENOMIC DNA]</scope>
    <source>
        <strain evidence="1 2">FJI-L2-BK-P2</strain>
    </source>
</reference>
<name>A0AAN8I7D9_9EURO</name>
<keyword evidence="2" id="KW-1185">Reference proteome</keyword>
<dbReference type="Proteomes" id="UP001316803">
    <property type="component" value="Unassembled WGS sequence"/>
</dbReference>
<dbReference type="EMBL" id="JAKLMC020000012">
    <property type="protein sequence ID" value="KAK5953106.1"/>
    <property type="molecule type" value="Genomic_DNA"/>
</dbReference>
<dbReference type="AlphaFoldDB" id="A0AAN8I7D9"/>